<dbReference type="GO" id="GO:0006086">
    <property type="term" value="P:pyruvate decarboxylation to acetyl-CoA"/>
    <property type="evidence" value="ECO:0007669"/>
    <property type="project" value="TreeGrafter"/>
</dbReference>
<dbReference type="InterPro" id="IPR050642">
    <property type="entry name" value="PDH_E1_Alpha_Subunit"/>
</dbReference>
<proteinExistence type="predicted"/>
<name>A0A3B0S202_9ZZZZ</name>
<dbReference type="GO" id="GO:0004739">
    <property type="term" value="F:pyruvate dehydrogenase (acetyl-transferring) activity"/>
    <property type="evidence" value="ECO:0007669"/>
    <property type="project" value="TreeGrafter"/>
</dbReference>
<feature type="non-terminal residue" evidence="5">
    <location>
        <position position="280"/>
    </location>
</feature>
<dbReference type="Pfam" id="PF00676">
    <property type="entry name" value="E1_dh"/>
    <property type="match status" value="1"/>
</dbReference>
<organism evidence="5">
    <name type="scientific">hydrothermal vent metagenome</name>
    <dbReference type="NCBI Taxonomy" id="652676"/>
    <lineage>
        <taxon>unclassified sequences</taxon>
        <taxon>metagenomes</taxon>
        <taxon>ecological metagenomes</taxon>
    </lineage>
</organism>
<dbReference type="PANTHER" id="PTHR11516">
    <property type="entry name" value="PYRUVATE DEHYDROGENASE E1 COMPONENT, ALPHA SUBUNIT BACTERIAL AND ORGANELLAR"/>
    <property type="match status" value="1"/>
</dbReference>
<dbReference type="SUPFAM" id="SSF52518">
    <property type="entry name" value="Thiamin diphosphate-binding fold (THDP-binding)"/>
    <property type="match status" value="1"/>
</dbReference>
<reference evidence="5" key="1">
    <citation type="submission" date="2018-06" db="EMBL/GenBank/DDBJ databases">
        <authorList>
            <person name="Zhirakovskaya E."/>
        </authorList>
    </citation>
    <scope>NUCLEOTIDE SEQUENCE</scope>
</reference>
<keyword evidence="5" id="KW-0808">Transferase</keyword>
<dbReference type="GO" id="GO:0016746">
    <property type="term" value="F:acyltransferase activity"/>
    <property type="evidence" value="ECO:0007669"/>
    <property type="project" value="UniProtKB-KW"/>
</dbReference>
<keyword evidence="2" id="KW-0560">Oxidoreductase</keyword>
<keyword evidence="3" id="KW-0786">Thiamine pyrophosphate</keyword>
<evidence type="ECO:0000313" key="5">
    <source>
        <dbReference type="EMBL" id="VAV98309.1"/>
    </source>
</evidence>
<dbReference type="CDD" id="cd02000">
    <property type="entry name" value="TPP_E1_PDC_ADC_BCADC"/>
    <property type="match status" value="1"/>
</dbReference>
<evidence type="ECO:0000256" key="2">
    <source>
        <dbReference type="ARBA" id="ARBA00023002"/>
    </source>
</evidence>
<feature type="domain" description="Dehydrogenase E1 component" evidence="4">
    <location>
        <begin position="16"/>
        <end position="273"/>
    </location>
</feature>
<dbReference type="InterPro" id="IPR001017">
    <property type="entry name" value="DH_E1"/>
</dbReference>
<dbReference type="PANTHER" id="PTHR11516:SF60">
    <property type="entry name" value="PYRUVATE DEHYDROGENASE E1 COMPONENT SUBUNIT ALPHA"/>
    <property type="match status" value="1"/>
</dbReference>
<evidence type="ECO:0000256" key="3">
    <source>
        <dbReference type="ARBA" id="ARBA00023052"/>
    </source>
</evidence>
<comment type="cofactor">
    <cofactor evidence="1">
        <name>thiamine diphosphate</name>
        <dbReference type="ChEBI" id="CHEBI:58937"/>
    </cofactor>
</comment>
<dbReference type="Gene3D" id="3.40.50.970">
    <property type="match status" value="1"/>
</dbReference>
<dbReference type="EC" id="2.3.1.190" evidence="5"/>
<dbReference type="EMBL" id="UOEK01000138">
    <property type="protein sequence ID" value="VAV98309.1"/>
    <property type="molecule type" value="Genomic_DNA"/>
</dbReference>
<protein>
    <submittedName>
        <fullName evidence="5">Acetoin dehydrogenase E1 component alpha-subunit</fullName>
        <ecNumber evidence="5">2.3.1.190</ecNumber>
    </submittedName>
</protein>
<evidence type="ECO:0000259" key="4">
    <source>
        <dbReference type="Pfam" id="PF00676"/>
    </source>
</evidence>
<evidence type="ECO:0000256" key="1">
    <source>
        <dbReference type="ARBA" id="ARBA00001964"/>
    </source>
</evidence>
<gene>
    <name evidence="5" type="ORF">MNBD_ACTINO02-2213</name>
</gene>
<accession>A0A3B0S202</accession>
<keyword evidence="5" id="KW-0012">Acyltransferase</keyword>
<dbReference type="AlphaFoldDB" id="A0A3B0S202"/>
<dbReference type="InterPro" id="IPR029061">
    <property type="entry name" value="THDP-binding"/>
</dbReference>
<sequence length="280" mass="30095">MIRSLDNDTLLGLWERMTRIRAFETRVGEIAAAKEVDGYLHTYSGQEAVACGVIPLLRDDDWFTSTYRNHGHAIARDIPLDEIAGEIYGKVTGVCGGKGGSMHVADQSRGMIGGMGIVAGGLPIATGAALASKYLGRDSVAVAFFGDGAVHQGAWHEALEFASLFQCPVVFVCENNLYAETTAVDYHLLAGSVSAMTGPYQIPSVQIDGMDVLAVRAATAAAFERARTGNGPSLIEAMTYRYGGQYEGDTQTYKPPTEVAYWRGQDPLLRFRSDTATRLG</sequence>